<comment type="similarity">
    <text evidence="1">Belongs to the type-I restriction system S methylase family.</text>
</comment>
<gene>
    <name evidence="6" type="ordered locus">EUBREC_1403</name>
</gene>
<dbReference type="EMBL" id="CP001107">
    <property type="protein sequence ID" value="ACR75163.1"/>
    <property type="molecule type" value="Genomic_DNA"/>
</dbReference>
<dbReference type="PANTHER" id="PTHR43140">
    <property type="entry name" value="TYPE-1 RESTRICTION ENZYME ECOKI SPECIFICITY PROTEIN"/>
    <property type="match status" value="1"/>
</dbReference>
<evidence type="ECO:0000256" key="1">
    <source>
        <dbReference type="ARBA" id="ARBA00010923"/>
    </source>
</evidence>
<dbReference type="Gene3D" id="3.90.220.20">
    <property type="entry name" value="DNA methylase specificity domains"/>
    <property type="match status" value="1"/>
</dbReference>
<evidence type="ECO:0000259" key="5">
    <source>
        <dbReference type="Pfam" id="PF01420"/>
    </source>
</evidence>
<dbReference type="InterPro" id="IPR044946">
    <property type="entry name" value="Restrct_endonuc_typeI_TRD_sf"/>
</dbReference>
<comment type="subunit">
    <text evidence="4">The methyltransferase is composed of M and S polypeptides.</text>
</comment>
<dbReference type="AlphaFoldDB" id="C4Z8T2"/>
<sequence>MFGYAKLELGEVCSSISSGKSKERSKTGPYPVYGSTGIIARTNRASYDKTNILIARVGANAGYVHLASGSYDVSDNTLIADIKPENNLKYIFYILQNIALNRFAKGGGQPLITAGKIKQIEIKIPDQITQDKVVKILDEFEMICTDLNAGIPAEINVRNKQYEFYRDKLMTFKEKLK</sequence>
<protein>
    <submittedName>
        <fullName evidence="6">Anti-codon nuclease masking agent (PrrB)</fullName>
    </submittedName>
</protein>
<dbReference type="InterPro" id="IPR051212">
    <property type="entry name" value="Type-I_RE_S_subunit"/>
</dbReference>
<dbReference type="GO" id="GO:0003677">
    <property type="term" value="F:DNA binding"/>
    <property type="evidence" value="ECO:0007669"/>
    <property type="project" value="UniProtKB-KW"/>
</dbReference>
<dbReference type="InterPro" id="IPR000055">
    <property type="entry name" value="Restrct_endonuc_typeI_TRD"/>
</dbReference>
<evidence type="ECO:0000256" key="4">
    <source>
        <dbReference type="ARBA" id="ARBA00038652"/>
    </source>
</evidence>
<evidence type="ECO:0000256" key="3">
    <source>
        <dbReference type="ARBA" id="ARBA00023125"/>
    </source>
</evidence>
<name>C4Z8T2_AGARV</name>
<keyword evidence="3" id="KW-0238">DNA-binding</keyword>
<dbReference type="SUPFAM" id="SSF116734">
    <property type="entry name" value="DNA methylase specificity domain"/>
    <property type="match status" value="1"/>
</dbReference>
<dbReference type="REBASE" id="21015">
    <property type="entry name" value="S2.EreORF1400P"/>
</dbReference>
<accession>C4Z8T2</accession>
<dbReference type="Pfam" id="PF01420">
    <property type="entry name" value="Methylase_S"/>
    <property type="match status" value="1"/>
</dbReference>
<dbReference type="PaxDb" id="515619-EUBREC_1403"/>
<organism evidence="6 7">
    <name type="scientific">Agathobacter rectalis (strain ATCC 33656 / DSM 3377 / JCM 17463 / KCTC 5835 / VPI 0990)</name>
    <name type="common">Eubacterium rectale</name>
    <dbReference type="NCBI Taxonomy" id="515619"/>
    <lineage>
        <taxon>Bacteria</taxon>
        <taxon>Bacillati</taxon>
        <taxon>Bacillota</taxon>
        <taxon>Clostridia</taxon>
        <taxon>Lachnospirales</taxon>
        <taxon>Lachnospiraceae</taxon>
        <taxon>Agathobacter</taxon>
    </lineage>
</organism>
<dbReference type="HOGENOM" id="CLU_021095_6_1_9"/>
<dbReference type="PANTHER" id="PTHR43140:SF1">
    <property type="entry name" value="TYPE I RESTRICTION ENZYME ECOKI SPECIFICITY SUBUNIT"/>
    <property type="match status" value="1"/>
</dbReference>
<dbReference type="CDD" id="cd17266">
    <property type="entry name" value="RMtype1_S_Sau1132ORF3780P-TRD2-CR2_like"/>
    <property type="match status" value="1"/>
</dbReference>
<dbReference type="STRING" id="515619.EUBREC_1403"/>
<evidence type="ECO:0000256" key="2">
    <source>
        <dbReference type="ARBA" id="ARBA00022747"/>
    </source>
</evidence>
<evidence type="ECO:0000313" key="7">
    <source>
        <dbReference type="Proteomes" id="UP000001477"/>
    </source>
</evidence>
<dbReference type="Proteomes" id="UP000001477">
    <property type="component" value="Chromosome"/>
</dbReference>
<feature type="domain" description="Type I restriction modification DNA specificity" evidence="5">
    <location>
        <begin position="5"/>
        <end position="156"/>
    </location>
</feature>
<evidence type="ECO:0000313" key="6">
    <source>
        <dbReference type="EMBL" id="ACR75163.1"/>
    </source>
</evidence>
<keyword evidence="2" id="KW-0680">Restriction system</keyword>
<dbReference type="KEGG" id="ere:EUBREC_1403"/>
<dbReference type="GO" id="GO:0009307">
    <property type="term" value="P:DNA restriction-modification system"/>
    <property type="evidence" value="ECO:0007669"/>
    <property type="project" value="UniProtKB-KW"/>
</dbReference>
<proteinExistence type="inferred from homology"/>
<reference evidence="6 7" key="1">
    <citation type="journal article" date="2009" name="Proc. Natl. Acad. Sci. U.S.A.">
        <title>Characterizing a model human gut microbiota composed of members of its two dominant bacterial phyla.</title>
        <authorList>
            <person name="Mahowald M.A."/>
            <person name="Rey F.E."/>
            <person name="Seedorf H."/>
            <person name="Turnbaugh P.J."/>
            <person name="Fulton R.S."/>
            <person name="Wollam A."/>
            <person name="Shah N."/>
            <person name="Wang C."/>
            <person name="Magrini V."/>
            <person name="Wilson R.K."/>
            <person name="Cantarel B.L."/>
            <person name="Coutinho P.M."/>
            <person name="Henrissat B."/>
            <person name="Crock L.W."/>
            <person name="Russell A."/>
            <person name="Verberkmoes N.C."/>
            <person name="Hettich R.L."/>
            <person name="Gordon J.I."/>
        </authorList>
    </citation>
    <scope>NUCLEOTIDE SEQUENCE [LARGE SCALE GENOMIC DNA]</scope>
    <source>
        <strain evidence="7">ATCC 33656 / DSM 3377 / JCM 17463 / KCTC 5835 / LMG 30912 / VPI 0990</strain>
    </source>
</reference>